<comment type="caution">
    <text evidence="2">The sequence shown here is derived from an EMBL/GenBank/DDBJ whole genome shotgun (WGS) entry which is preliminary data.</text>
</comment>
<dbReference type="EMBL" id="CAJGYM010000039">
    <property type="protein sequence ID" value="CAD6193934.1"/>
    <property type="molecule type" value="Genomic_DNA"/>
</dbReference>
<keyword evidence="3" id="KW-1185">Reference proteome</keyword>
<name>A0A8S1HDX4_9PELO</name>
<dbReference type="SUPFAM" id="SSF53649">
    <property type="entry name" value="Alkaline phosphatase-like"/>
    <property type="match status" value="1"/>
</dbReference>
<gene>
    <name evidence="2" type="ORF">CAUJ_LOCUS9853</name>
</gene>
<accession>A0A8S1HDX4</accession>
<evidence type="ECO:0008006" key="4">
    <source>
        <dbReference type="Google" id="ProtNLM"/>
    </source>
</evidence>
<dbReference type="InterPro" id="IPR004245">
    <property type="entry name" value="DUF229"/>
</dbReference>
<keyword evidence="1" id="KW-0472">Membrane</keyword>
<evidence type="ECO:0000256" key="1">
    <source>
        <dbReference type="SAM" id="Phobius"/>
    </source>
</evidence>
<feature type="transmembrane region" description="Helical" evidence="1">
    <location>
        <begin position="12"/>
        <end position="29"/>
    </location>
</feature>
<dbReference type="GO" id="GO:0005615">
    <property type="term" value="C:extracellular space"/>
    <property type="evidence" value="ECO:0007669"/>
    <property type="project" value="TreeGrafter"/>
</dbReference>
<dbReference type="PANTHER" id="PTHR10974:SF48">
    <property type="entry name" value="SULFATASE DOMAIN-CONTAINING PROTEIN"/>
    <property type="match status" value="1"/>
</dbReference>
<sequence>MKLHCSNQKGALLIAVCTTIYIYYFLLITDKKSYYSKRRAPPQRTCSLPKLNPWDPTILGYIDPEVTTLRCHEPQVQPEVTYLDDNGFLHINHSEAVKVAKNVSCRYRTFDKKQGQDNELEYTEWTAFEKPTRINAEFVEVSCERTSFIKTTVYSNNHNQLIPHKSDFEKTLPSVLIIVLDSVSHSNFVRTLKKTLEVLKTEYNSFIFDGMNKIGDHSFSNAVAFMAGKMADREFGDVLNYFDDHALIWKDFAKTGYKTFYSEDYPAFNLFNYLSKGFKTKPVDHYLRPFWLNIYGSYVHRRSANLCYGNQAMHRLQLRYFSQFLKAYRGEPKFGISWFTELGHDYLNQVSVGDADLAEFLVQHKAQLTDSFLIVMSDHGHRFDAIRRTTVGRLEERMPFFSLSVPKRLRNEHLDNVLTTFWDVYVTLREICTLADEGKIAQIGSPRSKVQLPSYSDRGQSLFEPIPERNCEEAGVPDEFCVCEKEFDTDTNDSKIKDLGNSLVQHINTILESYKDCAKLELKQVHSATIFENEEEERRRYRLAVEVLPSRGIFEALMQVSEDEIKVVGDINRINKYGNQSICVDQQFIRKLCYCQ</sequence>
<dbReference type="AlphaFoldDB" id="A0A8S1HDX4"/>
<dbReference type="CDD" id="cd16021">
    <property type="entry name" value="ALP_like"/>
    <property type="match status" value="1"/>
</dbReference>
<dbReference type="OrthoDB" id="413313at2759"/>
<evidence type="ECO:0000313" key="2">
    <source>
        <dbReference type="EMBL" id="CAD6193934.1"/>
    </source>
</evidence>
<dbReference type="FunFam" id="3.40.720.10:FF:000017">
    <property type="entry name" value="Predicted protein"/>
    <property type="match status" value="1"/>
</dbReference>
<evidence type="ECO:0000313" key="3">
    <source>
        <dbReference type="Proteomes" id="UP000835052"/>
    </source>
</evidence>
<dbReference type="Pfam" id="PF02995">
    <property type="entry name" value="DUF229"/>
    <property type="match status" value="1"/>
</dbReference>
<keyword evidence="1" id="KW-1133">Transmembrane helix</keyword>
<keyword evidence="1" id="KW-0812">Transmembrane</keyword>
<dbReference type="PANTHER" id="PTHR10974">
    <property type="entry name" value="FI08016P-RELATED"/>
    <property type="match status" value="1"/>
</dbReference>
<protein>
    <recommendedName>
        <fullName evidence="4">DUF229 domain containing protein</fullName>
    </recommendedName>
</protein>
<dbReference type="Proteomes" id="UP000835052">
    <property type="component" value="Unassembled WGS sequence"/>
</dbReference>
<reference evidence="2" key="1">
    <citation type="submission" date="2020-10" db="EMBL/GenBank/DDBJ databases">
        <authorList>
            <person name="Kikuchi T."/>
        </authorList>
    </citation>
    <scope>NUCLEOTIDE SEQUENCE</scope>
    <source>
        <strain evidence="2">NKZ352</strain>
    </source>
</reference>
<dbReference type="InterPro" id="IPR017850">
    <property type="entry name" value="Alkaline_phosphatase_core_sf"/>
</dbReference>
<organism evidence="2 3">
    <name type="scientific">Caenorhabditis auriculariae</name>
    <dbReference type="NCBI Taxonomy" id="2777116"/>
    <lineage>
        <taxon>Eukaryota</taxon>
        <taxon>Metazoa</taxon>
        <taxon>Ecdysozoa</taxon>
        <taxon>Nematoda</taxon>
        <taxon>Chromadorea</taxon>
        <taxon>Rhabditida</taxon>
        <taxon>Rhabditina</taxon>
        <taxon>Rhabditomorpha</taxon>
        <taxon>Rhabditoidea</taxon>
        <taxon>Rhabditidae</taxon>
        <taxon>Peloderinae</taxon>
        <taxon>Caenorhabditis</taxon>
    </lineage>
</organism>
<proteinExistence type="predicted"/>